<dbReference type="RefSeq" id="WP_014435709.1">
    <property type="nucleotide sequence ID" value="NC_017080.1"/>
</dbReference>
<proteinExistence type="predicted"/>
<dbReference type="Proteomes" id="UP000007881">
    <property type="component" value="Chromosome"/>
</dbReference>
<protein>
    <recommendedName>
        <fullName evidence="3">PilZ domain-containing protein</fullName>
    </recommendedName>
</protein>
<evidence type="ECO:0000313" key="2">
    <source>
        <dbReference type="Proteomes" id="UP000007881"/>
    </source>
</evidence>
<gene>
    <name evidence="1" type="ordered locus">PSMK_03300</name>
</gene>
<evidence type="ECO:0000313" key="1">
    <source>
        <dbReference type="EMBL" id="BAM02489.1"/>
    </source>
</evidence>
<sequence>MLSLREPPDFTRLQAEAERLADNEASSLPPNRRRDARRPVRGVVLAGTIPGPCERLTLGRIPVSVFKPAWGGWAVDLAVSGMAIVTERRLPQADRWWLRLDDFATRPTILPAFVAGCRPLESLAGEPGAAASPGEGLAAPAGAPLYRIRFKFQISQAGLARRLRLDEWEASLTDRAPEAAAA</sequence>
<organism evidence="1 2">
    <name type="scientific">Phycisphaera mikurensis (strain NBRC 102666 / KCTC 22515 / FYK2301M01)</name>
    <dbReference type="NCBI Taxonomy" id="1142394"/>
    <lineage>
        <taxon>Bacteria</taxon>
        <taxon>Pseudomonadati</taxon>
        <taxon>Planctomycetota</taxon>
        <taxon>Phycisphaerae</taxon>
        <taxon>Phycisphaerales</taxon>
        <taxon>Phycisphaeraceae</taxon>
        <taxon>Phycisphaera</taxon>
    </lineage>
</organism>
<reference evidence="1 2" key="1">
    <citation type="submission" date="2012-02" db="EMBL/GenBank/DDBJ databases">
        <title>Complete genome sequence of Phycisphaera mikurensis NBRC 102666.</title>
        <authorList>
            <person name="Ankai A."/>
            <person name="Hosoyama A."/>
            <person name="Terui Y."/>
            <person name="Sekine M."/>
            <person name="Fukai R."/>
            <person name="Kato Y."/>
            <person name="Nakamura S."/>
            <person name="Yamada-Narita S."/>
            <person name="Kawakoshi A."/>
            <person name="Fukunaga Y."/>
            <person name="Yamazaki S."/>
            <person name="Fujita N."/>
        </authorList>
    </citation>
    <scope>NUCLEOTIDE SEQUENCE [LARGE SCALE GENOMIC DNA]</scope>
    <source>
        <strain evidence="2">NBRC 102666 / KCTC 22515 / FYK2301M01</strain>
    </source>
</reference>
<keyword evidence="2" id="KW-1185">Reference proteome</keyword>
<dbReference type="KEGG" id="phm:PSMK_03300"/>
<dbReference type="AlphaFoldDB" id="I0IB51"/>
<name>I0IB51_PHYMF</name>
<dbReference type="HOGENOM" id="CLU_1480713_0_0_0"/>
<accession>I0IB51</accession>
<evidence type="ECO:0008006" key="3">
    <source>
        <dbReference type="Google" id="ProtNLM"/>
    </source>
</evidence>
<dbReference type="EMBL" id="AP012338">
    <property type="protein sequence ID" value="BAM02489.1"/>
    <property type="molecule type" value="Genomic_DNA"/>
</dbReference>